<sequence length="243" mass="25984">MQVWVSQWAAWAPGIASAQQWSAFDPEQLPTGDDMPPAAGVPAMTRRRLTRWGRQALEVADTMAGALGGDTPVIFSSRHGDTARTYKLLESLARAEALSPNAFSLSVHNSALGLFSILHQVKAPTLALAAGRDTLAAAWMEAASWLSDGSSQVLLVHTEEPLAEFYQRYADERDMPAALALLLTAGPASGAVPVELSMSPARGPASANALSVDFLHWWGGSEPALEVTTDQHSWRWSRALAVA</sequence>
<dbReference type="SUPFAM" id="SSF53901">
    <property type="entry name" value="Thiolase-like"/>
    <property type="match status" value="1"/>
</dbReference>
<dbReference type="RefSeq" id="WP_302714236.1">
    <property type="nucleotide sequence ID" value="NZ_JAULRT010000062.1"/>
</dbReference>
<gene>
    <name evidence="2" type="ORF">QWI16_14840</name>
</gene>
<evidence type="ECO:0000259" key="1">
    <source>
        <dbReference type="Pfam" id="PF13723"/>
    </source>
</evidence>
<reference evidence="2" key="1">
    <citation type="submission" date="2023-07" db="EMBL/GenBank/DDBJ databases">
        <title>Gilvimarinus algae sp. nov., isolated from the surface of Kelp.</title>
        <authorList>
            <person name="Sun Y.Y."/>
            <person name="Gong Y."/>
            <person name="Du Z.J."/>
        </authorList>
    </citation>
    <scope>NUCLEOTIDE SEQUENCE</scope>
    <source>
        <strain evidence="2">SDUM040014</strain>
    </source>
</reference>
<organism evidence="2 3">
    <name type="scientific">Gilvimarinus algae</name>
    <dbReference type="NCBI Taxonomy" id="3058037"/>
    <lineage>
        <taxon>Bacteria</taxon>
        <taxon>Pseudomonadati</taxon>
        <taxon>Pseudomonadota</taxon>
        <taxon>Gammaproteobacteria</taxon>
        <taxon>Cellvibrionales</taxon>
        <taxon>Cellvibrionaceae</taxon>
        <taxon>Gilvimarinus</taxon>
    </lineage>
</organism>
<comment type="caution">
    <text evidence="2">The sequence shown here is derived from an EMBL/GenBank/DDBJ whole genome shotgun (WGS) entry which is preliminary data.</text>
</comment>
<protein>
    <submittedName>
        <fullName evidence="2">Beta-ketoacyl synthase chain length factor</fullName>
    </submittedName>
</protein>
<dbReference type="Proteomes" id="UP001168380">
    <property type="component" value="Unassembled WGS sequence"/>
</dbReference>
<keyword evidence="3" id="KW-1185">Reference proteome</keyword>
<accession>A0ABT8TIP8</accession>
<evidence type="ECO:0000313" key="3">
    <source>
        <dbReference type="Proteomes" id="UP001168380"/>
    </source>
</evidence>
<dbReference type="InterPro" id="IPR016039">
    <property type="entry name" value="Thiolase-like"/>
</dbReference>
<name>A0ABT8TIP8_9GAMM</name>
<evidence type="ECO:0000313" key="2">
    <source>
        <dbReference type="EMBL" id="MDO3383455.1"/>
    </source>
</evidence>
<dbReference type="EMBL" id="JAULRT010000062">
    <property type="protein sequence ID" value="MDO3383455.1"/>
    <property type="molecule type" value="Genomic_DNA"/>
</dbReference>
<dbReference type="InterPro" id="IPR014030">
    <property type="entry name" value="Ketoacyl_synth_N"/>
</dbReference>
<proteinExistence type="predicted"/>
<dbReference type="Gene3D" id="3.40.47.10">
    <property type="match status" value="1"/>
</dbReference>
<dbReference type="Pfam" id="PF13723">
    <property type="entry name" value="Ketoacyl-synt_2"/>
    <property type="match status" value="1"/>
</dbReference>
<feature type="domain" description="Beta-ketoacyl synthase-like N-terminal" evidence="1">
    <location>
        <begin position="20"/>
        <end position="237"/>
    </location>
</feature>